<evidence type="ECO:0000313" key="5">
    <source>
        <dbReference type="EMBL" id="PZF71709.1"/>
    </source>
</evidence>
<proteinExistence type="predicted"/>
<comment type="caution">
    <text evidence="5">The sequence shown here is derived from an EMBL/GenBank/DDBJ whole genome shotgun (WGS) entry which is preliminary data.</text>
</comment>
<sequence length="651" mass="73098">MILMKKLSTLFCVLLFCFSSVAQTPTYQQKLYITGKIWGFARYYHSSVSNCMVNWDSVLVHYLPSIKNAATNNDFNDLLDSMLTAAGPMALSNTPFPDTIAPELKFNRDFSWFSDPLIRSDVKTMLDTIKNNFRPHPICYVQDNYYTGAYSGWLIFPYDSLMRSNPLFTNYPDEPNRVLAFYKVWNIIRYFYPYNNALDHPWDSTLYEYAPQIADAPDATTFSTLTIKVATRLNDAHAYGLTWAGNASAYIPKIFTPMLQLKYIAGQYTVVKSYYSEVSRGDVIVSVNGLTPIQMEDSLRPYISAGNPAVFHRSMETTLLGNDYNANMTLVLKDSAGNDYTISKTANSYPYNSWYDYYPNDSLATVSWQTIQCDLGYVNMGQLQDADVPQMYDDLKNKKAIIFDLRNYPNETAWDIAQLMYPQPMEFSAITQPDVTYPGVFYWYHDVVGPNGAATPYQGKVIILMNEETQSQAEFTCMILGHMPNSIKVGSQTAGADGNVSWFRIAPDLQFGYTNLGIFYPNGDSTQRIGIIPDVPSLPTIAGVRDHRDEVLETALQIACELSVPTVENKLTQIQIAPNPATEFVTITLNNPQVKETMISISDLAGKTLLQQTAGGVSKTDFNVKSFPAGMYIVTIQTGAQKVVKKLVVKS</sequence>
<keyword evidence="1" id="KW-0732">Signal</keyword>
<dbReference type="InterPro" id="IPR028204">
    <property type="entry name" value="Tricorn_C1"/>
</dbReference>
<evidence type="ECO:0000259" key="3">
    <source>
        <dbReference type="Pfam" id="PF14684"/>
    </source>
</evidence>
<gene>
    <name evidence="5" type="ORF">DN068_16715</name>
</gene>
<dbReference type="Proteomes" id="UP000248745">
    <property type="component" value="Unassembled WGS sequence"/>
</dbReference>
<feature type="domain" description="Tricorn protease C1" evidence="3">
    <location>
        <begin position="53"/>
        <end position="83"/>
    </location>
</feature>
<evidence type="ECO:0000256" key="1">
    <source>
        <dbReference type="SAM" id="SignalP"/>
    </source>
</evidence>
<evidence type="ECO:0000259" key="2">
    <source>
        <dbReference type="Pfam" id="PF03572"/>
    </source>
</evidence>
<dbReference type="Pfam" id="PF03572">
    <property type="entry name" value="Peptidase_S41"/>
    <property type="match status" value="1"/>
</dbReference>
<dbReference type="Gene3D" id="3.30.750.44">
    <property type="match status" value="1"/>
</dbReference>
<dbReference type="EMBL" id="QKTW01000022">
    <property type="protein sequence ID" value="PZF71709.1"/>
    <property type="molecule type" value="Genomic_DNA"/>
</dbReference>
<feature type="domain" description="Secretion system C-terminal sorting" evidence="4">
    <location>
        <begin position="577"/>
        <end position="649"/>
    </location>
</feature>
<dbReference type="InterPro" id="IPR026444">
    <property type="entry name" value="Secre_tail"/>
</dbReference>
<dbReference type="Gene3D" id="3.90.226.10">
    <property type="entry name" value="2-enoyl-CoA Hydratase, Chain A, domain 1"/>
    <property type="match status" value="1"/>
</dbReference>
<organism evidence="5 6">
    <name type="scientific">Taibaiella soli</name>
    <dbReference type="NCBI Taxonomy" id="1649169"/>
    <lineage>
        <taxon>Bacteria</taxon>
        <taxon>Pseudomonadati</taxon>
        <taxon>Bacteroidota</taxon>
        <taxon>Chitinophagia</taxon>
        <taxon>Chitinophagales</taxon>
        <taxon>Chitinophagaceae</taxon>
        <taxon>Taibaiella</taxon>
    </lineage>
</organism>
<dbReference type="AlphaFoldDB" id="A0A2W2B669"/>
<dbReference type="Pfam" id="PF14684">
    <property type="entry name" value="Tricorn_C1"/>
    <property type="match status" value="1"/>
</dbReference>
<evidence type="ECO:0000313" key="6">
    <source>
        <dbReference type="Proteomes" id="UP000248745"/>
    </source>
</evidence>
<dbReference type="SUPFAM" id="SSF52096">
    <property type="entry name" value="ClpP/crotonase"/>
    <property type="match status" value="1"/>
</dbReference>
<dbReference type="OrthoDB" id="5379939at2"/>
<dbReference type="Pfam" id="PF18962">
    <property type="entry name" value="Por_Secre_tail"/>
    <property type="match status" value="1"/>
</dbReference>
<feature type="chain" id="PRO_5016006820" description="Secretion system C-terminal sorting domain-containing protein" evidence="1">
    <location>
        <begin position="23"/>
        <end position="651"/>
    </location>
</feature>
<dbReference type="NCBIfam" id="TIGR04183">
    <property type="entry name" value="Por_Secre_tail"/>
    <property type="match status" value="1"/>
</dbReference>
<feature type="domain" description="Tail specific protease" evidence="2">
    <location>
        <begin position="374"/>
        <end position="536"/>
    </location>
</feature>
<dbReference type="GO" id="GO:0008236">
    <property type="term" value="F:serine-type peptidase activity"/>
    <property type="evidence" value="ECO:0007669"/>
    <property type="project" value="InterPro"/>
</dbReference>
<dbReference type="GO" id="GO:0006508">
    <property type="term" value="P:proteolysis"/>
    <property type="evidence" value="ECO:0007669"/>
    <property type="project" value="InterPro"/>
</dbReference>
<accession>A0A2W2B669</accession>
<dbReference type="InterPro" id="IPR005151">
    <property type="entry name" value="Tail-specific_protease"/>
</dbReference>
<keyword evidence="6" id="KW-1185">Reference proteome</keyword>
<evidence type="ECO:0008006" key="7">
    <source>
        <dbReference type="Google" id="ProtNLM"/>
    </source>
</evidence>
<reference evidence="5 6" key="1">
    <citation type="submission" date="2018-06" db="EMBL/GenBank/DDBJ databases">
        <title>Mucibacter soli gen. nov., sp. nov., a new member of the family Chitinophagaceae producing mucin.</title>
        <authorList>
            <person name="Kim M.-K."/>
            <person name="Park S."/>
            <person name="Kim T.-S."/>
            <person name="Joung Y."/>
            <person name="Han J.-H."/>
            <person name="Kim S.B."/>
        </authorList>
    </citation>
    <scope>NUCLEOTIDE SEQUENCE [LARGE SCALE GENOMIC DNA]</scope>
    <source>
        <strain evidence="5 6">R1-15</strain>
    </source>
</reference>
<dbReference type="InterPro" id="IPR029045">
    <property type="entry name" value="ClpP/crotonase-like_dom_sf"/>
</dbReference>
<evidence type="ECO:0000259" key="4">
    <source>
        <dbReference type="Pfam" id="PF18962"/>
    </source>
</evidence>
<feature type="signal peptide" evidence="1">
    <location>
        <begin position="1"/>
        <end position="22"/>
    </location>
</feature>
<name>A0A2W2B669_9BACT</name>
<protein>
    <recommendedName>
        <fullName evidence="7">Secretion system C-terminal sorting domain-containing protein</fullName>
    </recommendedName>
</protein>